<dbReference type="InterPro" id="IPR050418">
    <property type="entry name" value="D-iso_2-hydroxyacid_DH_PdxB"/>
</dbReference>
<dbReference type="SUPFAM" id="SSF52283">
    <property type="entry name" value="Formate/glycerate dehydrogenase catalytic domain-like"/>
    <property type="match status" value="1"/>
</dbReference>
<dbReference type="PANTHER" id="PTHR43761">
    <property type="entry name" value="D-ISOMER SPECIFIC 2-HYDROXYACID DEHYDROGENASE FAMILY PROTEIN (AFU_ORTHOLOGUE AFUA_1G13630)"/>
    <property type="match status" value="1"/>
</dbReference>
<keyword evidence="3" id="KW-0520">NAD</keyword>
<accession>A0A926DG90</accession>
<dbReference type="AlphaFoldDB" id="A0A926DG90"/>
<evidence type="ECO:0000256" key="2">
    <source>
        <dbReference type="ARBA" id="ARBA00023002"/>
    </source>
</evidence>
<reference evidence="7" key="1">
    <citation type="submission" date="2020-08" db="EMBL/GenBank/DDBJ databases">
        <title>Genome public.</title>
        <authorList>
            <person name="Liu C."/>
            <person name="Sun Q."/>
        </authorList>
    </citation>
    <scope>NUCLEOTIDE SEQUENCE</scope>
    <source>
        <strain evidence="7">NSJ-63</strain>
    </source>
</reference>
<feature type="domain" description="D-isomer specific 2-hydroxyacid dehydrogenase catalytic" evidence="5">
    <location>
        <begin position="19"/>
        <end position="316"/>
    </location>
</feature>
<protein>
    <submittedName>
        <fullName evidence="7">D-2-hydroxyacid dehydrogenase</fullName>
    </submittedName>
</protein>
<keyword evidence="8" id="KW-1185">Reference proteome</keyword>
<evidence type="ECO:0000256" key="4">
    <source>
        <dbReference type="RuleBase" id="RU003719"/>
    </source>
</evidence>
<organism evidence="7 8">
    <name type="scientific">Guopingia tenuis</name>
    <dbReference type="NCBI Taxonomy" id="2763656"/>
    <lineage>
        <taxon>Bacteria</taxon>
        <taxon>Bacillati</taxon>
        <taxon>Bacillota</taxon>
        <taxon>Clostridia</taxon>
        <taxon>Christensenellales</taxon>
        <taxon>Christensenellaceae</taxon>
        <taxon>Guopingia</taxon>
    </lineage>
</organism>
<dbReference type="InterPro" id="IPR006140">
    <property type="entry name" value="D-isomer_DH_NAD-bd"/>
</dbReference>
<gene>
    <name evidence="7" type="ORF">H8693_04290</name>
</gene>
<dbReference type="EMBL" id="JACRSS010000001">
    <property type="protein sequence ID" value="MBC8538148.1"/>
    <property type="molecule type" value="Genomic_DNA"/>
</dbReference>
<dbReference type="SUPFAM" id="SSF51735">
    <property type="entry name" value="NAD(P)-binding Rossmann-fold domains"/>
    <property type="match status" value="1"/>
</dbReference>
<dbReference type="Proteomes" id="UP000617951">
    <property type="component" value="Unassembled WGS sequence"/>
</dbReference>
<evidence type="ECO:0000256" key="1">
    <source>
        <dbReference type="ARBA" id="ARBA00005854"/>
    </source>
</evidence>
<dbReference type="PANTHER" id="PTHR43761:SF1">
    <property type="entry name" value="D-ISOMER SPECIFIC 2-HYDROXYACID DEHYDROGENASE CATALYTIC DOMAIN-CONTAINING PROTEIN-RELATED"/>
    <property type="match status" value="1"/>
</dbReference>
<feature type="domain" description="D-isomer specific 2-hydroxyacid dehydrogenase NAD-binding" evidence="6">
    <location>
        <begin position="108"/>
        <end position="285"/>
    </location>
</feature>
<evidence type="ECO:0000313" key="7">
    <source>
        <dbReference type="EMBL" id="MBC8538148.1"/>
    </source>
</evidence>
<evidence type="ECO:0000313" key="8">
    <source>
        <dbReference type="Proteomes" id="UP000617951"/>
    </source>
</evidence>
<dbReference type="Gene3D" id="3.40.50.720">
    <property type="entry name" value="NAD(P)-binding Rossmann-like Domain"/>
    <property type="match status" value="2"/>
</dbReference>
<dbReference type="Pfam" id="PF02826">
    <property type="entry name" value="2-Hacid_dh_C"/>
    <property type="match status" value="1"/>
</dbReference>
<evidence type="ECO:0000256" key="3">
    <source>
        <dbReference type="ARBA" id="ARBA00023027"/>
    </source>
</evidence>
<dbReference type="CDD" id="cd12162">
    <property type="entry name" value="2-Hacid_dh_4"/>
    <property type="match status" value="1"/>
</dbReference>
<dbReference type="Pfam" id="PF00389">
    <property type="entry name" value="2-Hacid_dh"/>
    <property type="match status" value="1"/>
</dbReference>
<name>A0A926DG90_9FIRM</name>
<dbReference type="GO" id="GO:0016616">
    <property type="term" value="F:oxidoreductase activity, acting on the CH-OH group of donors, NAD or NADP as acceptor"/>
    <property type="evidence" value="ECO:0007669"/>
    <property type="project" value="InterPro"/>
</dbReference>
<dbReference type="InterPro" id="IPR036291">
    <property type="entry name" value="NAD(P)-bd_dom_sf"/>
</dbReference>
<keyword evidence="2 4" id="KW-0560">Oxidoreductase</keyword>
<comment type="caution">
    <text evidence="7">The sequence shown here is derived from an EMBL/GenBank/DDBJ whole genome shotgun (WGS) entry which is preliminary data.</text>
</comment>
<proteinExistence type="inferred from homology"/>
<dbReference type="GO" id="GO:0051287">
    <property type="term" value="F:NAD binding"/>
    <property type="evidence" value="ECO:0007669"/>
    <property type="project" value="InterPro"/>
</dbReference>
<comment type="similarity">
    <text evidence="1 4">Belongs to the D-isomer specific 2-hydroxyacid dehydrogenase family.</text>
</comment>
<dbReference type="RefSeq" id="WP_249279925.1">
    <property type="nucleotide sequence ID" value="NZ_JACRSS010000001.1"/>
</dbReference>
<dbReference type="InterPro" id="IPR006139">
    <property type="entry name" value="D-isomer_2_OHA_DH_cat_dom"/>
</dbReference>
<evidence type="ECO:0000259" key="5">
    <source>
        <dbReference type="Pfam" id="PF00389"/>
    </source>
</evidence>
<sequence>MKKIVVLDGYAANPGDISWEPLKGLGEVVYYDRTPSEQIPSRIGDAEIVLTNKCVIGRDVMGKCPQMKYIGVLATGYNNIDTQEAAARGICVTNIPAYSTDSVAQIVFALLLEACHHVGAHSEKVHRGGWAACADFCFWDSPLIELKGKTFGIVGLGRIGRKVAEVAQVFGMRVLAATRTPKNIEGIAEVSMERLFEESDVISFHCPLTQETEGILCRENLAKMKDGVILINTGRGGLAQEEDVAEALDSGKAAWYLADVMTQEPPQAGSRLAEHPRSIITPHIGWATREARLRLQEIMTENVRGYLTGNIRNQVN</sequence>
<evidence type="ECO:0000259" key="6">
    <source>
        <dbReference type="Pfam" id="PF02826"/>
    </source>
</evidence>